<dbReference type="Proteomes" id="UP000219285">
    <property type="component" value="Chromosome"/>
</dbReference>
<proteinExistence type="predicted"/>
<accession>A0A6M4MCV0</accession>
<gene>
    <name evidence="1" type="ORF">CA267_008725</name>
</gene>
<evidence type="ECO:0000313" key="2">
    <source>
        <dbReference type="Proteomes" id="UP000219285"/>
    </source>
</evidence>
<reference evidence="2" key="1">
    <citation type="submission" date="2014-12" db="EMBL/GenBank/DDBJ databases">
        <title>Complete genome sequence of a multi-drug resistant Klebsiella pneumoniae.</title>
        <authorList>
            <person name="Hua X."/>
            <person name="Chen Q."/>
            <person name="Li X."/>
            <person name="Feng Y."/>
            <person name="Ruan Z."/>
            <person name="Yu Y."/>
        </authorList>
    </citation>
    <scope>NUCLEOTIDE SEQUENCE [LARGE SCALE GENOMIC DNA]</scope>
    <source>
        <strain evidence="2">5.12</strain>
    </source>
</reference>
<organism evidence="1 2">
    <name type="scientific">Alteromonas pelagimontana</name>
    <dbReference type="NCBI Taxonomy" id="1858656"/>
    <lineage>
        <taxon>Bacteria</taxon>
        <taxon>Pseudomonadati</taxon>
        <taxon>Pseudomonadota</taxon>
        <taxon>Gammaproteobacteria</taxon>
        <taxon>Alteromonadales</taxon>
        <taxon>Alteromonadaceae</taxon>
        <taxon>Alteromonas/Salinimonas group</taxon>
        <taxon>Alteromonas</taxon>
    </lineage>
</organism>
<protein>
    <submittedName>
        <fullName evidence="1">Uncharacterized protein</fullName>
    </submittedName>
</protein>
<name>A0A6M4MCV0_9ALTE</name>
<sequence length="187" mass="21094">MNRTEGSKKMFMLALIGVFVLPVVLAKIALDYNWFDRGSTNKGELIQPVLNLAPVLNAQPPKWRLVYTVPAQCDAACENAIYSIHQVWLALGKESDRAEATVFLTEKSDRAMVSTLLTNNNIHTLQASEQQIHETLNNEFKNKIFLVDTLNNAMLRYEVHNNKQQAVMASRDILADVKKLLKLSRIG</sequence>
<dbReference type="AlphaFoldDB" id="A0A6M4MCV0"/>
<dbReference type="RefSeq" id="WP_075607845.1">
    <property type="nucleotide sequence ID" value="NZ_CP052766.1"/>
</dbReference>
<keyword evidence="2" id="KW-1185">Reference proteome</keyword>
<evidence type="ECO:0000313" key="1">
    <source>
        <dbReference type="EMBL" id="QJR80857.1"/>
    </source>
</evidence>
<dbReference type="EMBL" id="CP052766">
    <property type="protein sequence ID" value="QJR80857.1"/>
    <property type="molecule type" value="Genomic_DNA"/>
</dbReference>
<reference evidence="1 2" key="2">
    <citation type="submission" date="2020-04" db="EMBL/GenBank/DDBJ databases">
        <title>Complete genome sequence of Alteromonas pelagimontana 5.12T.</title>
        <authorList>
            <person name="Sinha R.K."/>
            <person name="Krishnan K.P."/>
            <person name="Kurian J.P."/>
        </authorList>
    </citation>
    <scope>NUCLEOTIDE SEQUENCE [LARGE SCALE GENOMIC DNA]</scope>
    <source>
        <strain evidence="1 2">5.12</strain>
    </source>
</reference>
<dbReference type="OrthoDB" id="9785445at2"/>
<dbReference type="KEGG" id="apel:CA267_008725"/>